<evidence type="ECO:0000313" key="2">
    <source>
        <dbReference type="EMBL" id="MBT8768995.1"/>
    </source>
</evidence>
<feature type="transmembrane region" description="Helical" evidence="1">
    <location>
        <begin position="12"/>
        <end position="32"/>
    </location>
</feature>
<dbReference type="Proteomes" id="UP001519667">
    <property type="component" value="Unassembled WGS sequence"/>
</dbReference>
<sequence length="179" mass="19265">MKERLRKQERGVVLLVALIMLLLVTLLAISGFNLTQTNLKVIHNMESRNLSKHAANAAIEEAISSAQFIKTPGSVFLTSCEESNRKCYDFNGDKAVDIAVKLDTPSCVIVIPIKNSELNLDNAKDASCFIPGENSMCVNSVWELLATATDLVTGAEVTVRQGIAIRATSNNIATACPGS</sequence>
<comment type="caution">
    <text evidence="2">The sequence shown here is derived from an EMBL/GenBank/DDBJ whole genome shotgun (WGS) entry which is preliminary data.</text>
</comment>
<proteinExistence type="predicted"/>
<keyword evidence="3" id="KW-1185">Reference proteome</keyword>
<organism evidence="2 3">
    <name type="scientific">Metapseudomonas boanensis</name>
    <dbReference type="NCBI Taxonomy" id="2822138"/>
    <lineage>
        <taxon>Bacteria</taxon>
        <taxon>Pseudomonadati</taxon>
        <taxon>Pseudomonadota</taxon>
        <taxon>Gammaproteobacteria</taxon>
        <taxon>Pseudomonadales</taxon>
        <taxon>Pseudomonadaceae</taxon>
        <taxon>Metapseudomonas</taxon>
    </lineage>
</organism>
<reference evidence="2 3" key="1">
    <citation type="submission" date="2021-04" db="EMBL/GenBank/DDBJ databases">
        <title>Pseudomonas boanensis sp. nov., a bacterium isolated from river water used for household purposes in Boane District, Mozambique.</title>
        <authorList>
            <person name="Nicklasson M."/>
            <person name="Martin-Rodriguez A.J."/>
            <person name="Thorell K."/>
            <person name="Neves L."/>
            <person name="Mussagy A."/>
            <person name="Rydberg H.A."/>
            <person name="Hernroth B."/>
            <person name="Svensson-Stadler L."/>
            <person name="Sjoling A."/>
        </authorList>
    </citation>
    <scope>NUCLEOTIDE SEQUENCE [LARGE SCALE GENOMIC DNA]</scope>
    <source>
        <strain evidence="2 3">DB1</strain>
    </source>
</reference>
<dbReference type="RefSeq" id="WP_215380235.1">
    <property type="nucleotide sequence ID" value="NZ_JAGTIS010000019.1"/>
</dbReference>
<name>A0ABS5XPH9_9GAMM</name>
<protein>
    <recommendedName>
        <fullName evidence="4">Type 4 fimbrial biogenesis protein PilX N-terminal domain-containing protein</fullName>
    </recommendedName>
</protein>
<evidence type="ECO:0000313" key="3">
    <source>
        <dbReference type="Proteomes" id="UP001519667"/>
    </source>
</evidence>
<keyword evidence="1" id="KW-1133">Transmembrane helix</keyword>
<keyword evidence="1" id="KW-0812">Transmembrane</keyword>
<dbReference type="EMBL" id="JAGTIS010000019">
    <property type="protein sequence ID" value="MBT8768995.1"/>
    <property type="molecule type" value="Genomic_DNA"/>
</dbReference>
<keyword evidence="1" id="KW-0472">Membrane</keyword>
<gene>
    <name evidence="2" type="ORF">J7302_23080</name>
</gene>
<evidence type="ECO:0008006" key="4">
    <source>
        <dbReference type="Google" id="ProtNLM"/>
    </source>
</evidence>
<evidence type="ECO:0000256" key="1">
    <source>
        <dbReference type="SAM" id="Phobius"/>
    </source>
</evidence>
<accession>A0ABS5XPH9</accession>